<dbReference type="STRING" id="4529.A0A0E0PYG0"/>
<evidence type="ECO:0000256" key="3">
    <source>
        <dbReference type="SAM" id="SignalP"/>
    </source>
</evidence>
<accession>A0A0E0PYG0</accession>
<dbReference type="AlphaFoldDB" id="A0A0E0PYG0"/>
<dbReference type="PANTHER" id="PTHR24055">
    <property type="entry name" value="MITOGEN-ACTIVATED PROTEIN KINASE"/>
    <property type="match status" value="1"/>
</dbReference>
<evidence type="ECO:0008006" key="6">
    <source>
        <dbReference type="Google" id="ProtNLM"/>
    </source>
</evidence>
<keyword evidence="3" id="KW-0732">Signal</keyword>
<evidence type="ECO:0000256" key="1">
    <source>
        <dbReference type="ARBA" id="ARBA00022741"/>
    </source>
</evidence>
<evidence type="ECO:0000313" key="5">
    <source>
        <dbReference type="Proteomes" id="UP000008022"/>
    </source>
</evidence>
<reference evidence="4" key="2">
    <citation type="submission" date="2015-06" db="UniProtKB">
        <authorList>
            <consortium name="EnsemblPlants"/>
        </authorList>
    </citation>
    <scope>IDENTIFICATION</scope>
</reference>
<dbReference type="eggNOG" id="KOG0660">
    <property type="taxonomic scope" value="Eukaryota"/>
</dbReference>
<dbReference type="Proteomes" id="UP000008022">
    <property type="component" value="Unassembled WGS sequence"/>
</dbReference>
<dbReference type="HOGENOM" id="CLU_1231619_0_0_1"/>
<dbReference type="SUPFAM" id="SSF56112">
    <property type="entry name" value="Protein kinase-like (PK-like)"/>
    <property type="match status" value="1"/>
</dbReference>
<evidence type="ECO:0000256" key="2">
    <source>
        <dbReference type="ARBA" id="ARBA00022840"/>
    </source>
</evidence>
<feature type="chain" id="PRO_5002370608" description="Protein kinase domain-containing protein" evidence="3">
    <location>
        <begin position="30"/>
        <end position="242"/>
    </location>
</feature>
<sequence>MARYVYAFVFLATNLLTWMLHDFGHPVLAELRRLRGSCRGASYCLGARASSASALAASYPLAIQFRFQFQIQLAFCEFVMSLTATSFCEFVMSLTRPPALLLRDVLVDGEDEEDARSPEFMALRVVAGEDRAVDGLHRRPLLPPPASHPALREGRAFRSRFTPAIDIWSIGCIFAELLTGKPLFPGKNVNPLLRLHDGNRNKLKLKDEFVLLGCWQLRSKASLCAINKLQRIGLIMIIKELK</sequence>
<dbReference type="Gene3D" id="1.10.510.10">
    <property type="entry name" value="Transferase(Phosphotransferase) domain 1"/>
    <property type="match status" value="1"/>
</dbReference>
<keyword evidence="2" id="KW-0067">ATP-binding</keyword>
<dbReference type="GO" id="GO:0005524">
    <property type="term" value="F:ATP binding"/>
    <property type="evidence" value="ECO:0007669"/>
    <property type="project" value="UniProtKB-KW"/>
</dbReference>
<evidence type="ECO:0000313" key="4">
    <source>
        <dbReference type="EnsemblPlants" id="ORUFI06G17390.1"/>
    </source>
</evidence>
<dbReference type="EnsemblPlants" id="ORUFI06G17390.1">
    <property type="protein sequence ID" value="ORUFI06G17390.1"/>
    <property type="gene ID" value="ORUFI06G17390"/>
</dbReference>
<dbReference type="InterPro" id="IPR011009">
    <property type="entry name" value="Kinase-like_dom_sf"/>
</dbReference>
<dbReference type="Gramene" id="ORUFI06G17390.1">
    <property type="protein sequence ID" value="ORUFI06G17390.1"/>
    <property type="gene ID" value="ORUFI06G17390"/>
</dbReference>
<organism evidence="4 5">
    <name type="scientific">Oryza rufipogon</name>
    <name type="common">Brownbeard rice</name>
    <name type="synonym">Asian wild rice</name>
    <dbReference type="NCBI Taxonomy" id="4529"/>
    <lineage>
        <taxon>Eukaryota</taxon>
        <taxon>Viridiplantae</taxon>
        <taxon>Streptophyta</taxon>
        <taxon>Embryophyta</taxon>
        <taxon>Tracheophyta</taxon>
        <taxon>Spermatophyta</taxon>
        <taxon>Magnoliopsida</taxon>
        <taxon>Liliopsida</taxon>
        <taxon>Poales</taxon>
        <taxon>Poaceae</taxon>
        <taxon>BOP clade</taxon>
        <taxon>Oryzoideae</taxon>
        <taxon>Oryzeae</taxon>
        <taxon>Oryzinae</taxon>
        <taxon>Oryza</taxon>
    </lineage>
</organism>
<feature type="signal peptide" evidence="3">
    <location>
        <begin position="1"/>
        <end position="29"/>
    </location>
</feature>
<keyword evidence="1" id="KW-0547">Nucleotide-binding</keyword>
<reference evidence="5" key="1">
    <citation type="submission" date="2013-06" db="EMBL/GenBank/DDBJ databases">
        <authorList>
            <person name="Zhao Q."/>
        </authorList>
    </citation>
    <scope>NUCLEOTIDE SEQUENCE</scope>
    <source>
        <strain evidence="5">cv. W1943</strain>
    </source>
</reference>
<name>A0A0E0PYG0_ORYRU</name>
<proteinExistence type="predicted"/>
<protein>
    <recommendedName>
        <fullName evidence="6">Protein kinase domain-containing protein</fullName>
    </recommendedName>
</protein>
<keyword evidence="5" id="KW-1185">Reference proteome</keyword>
<dbReference type="InterPro" id="IPR050117">
    <property type="entry name" value="MAPK"/>
</dbReference>
<dbReference type="OMA" id="CEFVMSL"/>